<reference evidence="9 10" key="1">
    <citation type="submission" date="2018-05" db="EMBL/GenBank/DDBJ databases">
        <title>Freshwater and sediment microbial communities from various areas in North America, analyzing microbe dynamics in response to fracking.</title>
        <authorList>
            <person name="Lamendella R."/>
        </authorList>
    </citation>
    <scope>NUCLEOTIDE SEQUENCE [LARGE SCALE GENOMIC DNA]</scope>
    <source>
        <strain evidence="9 10">125B1</strain>
    </source>
</reference>
<evidence type="ECO:0000313" key="9">
    <source>
        <dbReference type="EMBL" id="PWW11881.1"/>
    </source>
</evidence>
<dbReference type="Pfam" id="PF01322">
    <property type="entry name" value="Cytochrom_C_2"/>
    <property type="match status" value="1"/>
</dbReference>
<evidence type="ECO:0000256" key="7">
    <source>
        <dbReference type="PIRSR" id="PIRSR000027-2"/>
    </source>
</evidence>
<name>A0A317Q920_9GAMM</name>
<dbReference type="GO" id="GO:0042597">
    <property type="term" value="C:periplasmic space"/>
    <property type="evidence" value="ECO:0007669"/>
    <property type="project" value="InterPro"/>
</dbReference>
<keyword evidence="2 7" id="KW-0349">Heme</keyword>
<dbReference type="GO" id="GO:0005506">
    <property type="term" value="F:iron ion binding"/>
    <property type="evidence" value="ECO:0007669"/>
    <property type="project" value="InterPro"/>
</dbReference>
<feature type="binding site" description="covalent" evidence="7">
    <location>
        <position position="152"/>
    </location>
    <ligand>
        <name>heme c</name>
        <dbReference type="ChEBI" id="CHEBI:61717"/>
    </ligand>
</feature>
<keyword evidence="10" id="KW-1185">Reference proteome</keyword>
<dbReference type="InterPro" id="IPR010980">
    <property type="entry name" value="Cyt_c/b562"/>
</dbReference>
<dbReference type="InterPro" id="IPR012127">
    <property type="entry name" value="Cyt_c_prime"/>
</dbReference>
<sequence length="158" mass="17236">MRLKSALWSCLSGIVVFGAVSFSPVQAQHAFNDADKAVEYRQKALSLMQNNFAYLGDMVKGDMEFDGEIFKARAADFSALSAMPWIGFSQTGAMPGNNSDALPAIWDNWDDFMQRAESFQQDAAALAAAAESGDQGDIRKAFMAAAKNCKACHDQYKD</sequence>
<dbReference type="Proteomes" id="UP000246964">
    <property type="component" value="Unassembled WGS sequence"/>
</dbReference>
<feature type="binding site" description="covalent" evidence="7">
    <location>
        <position position="149"/>
    </location>
    <ligand>
        <name>heme c</name>
        <dbReference type="ChEBI" id="CHEBI:61717"/>
    </ligand>
</feature>
<dbReference type="GO" id="GO:0022900">
    <property type="term" value="P:electron transport chain"/>
    <property type="evidence" value="ECO:0007669"/>
    <property type="project" value="InterPro"/>
</dbReference>
<keyword evidence="5 6" id="KW-0408">Iron</keyword>
<dbReference type="EMBL" id="QGTT01000010">
    <property type="protein sequence ID" value="PWW11881.1"/>
    <property type="molecule type" value="Genomic_DNA"/>
</dbReference>
<feature type="signal peptide" evidence="8">
    <location>
        <begin position="1"/>
        <end position="27"/>
    </location>
</feature>
<evidence type="ECO:0000256" key="3">
    <source>
        <dbReference type="ARBA" id="ARBA00022723"/>
    </source>
</evidence>
<evidence type="ECO:0000256" key="5">
    <source>
        <dbReference type="ARBA" id="ARBA00023004"/>
    </source>
</evidence>
<keyword evidence="8" id="KW-0732">Signal</keyword>
<evidence type="ECO:0000313" key="10">
    <source>
        <dbReference type="Proteomes" id="UP000246964"/>
    </source>
</evidence>
<dbReference type="InterPro" id="IPR015984">
    <property type="entry name" value="Cyt_c_prime_subgr"/>
</dbReference>
<accession>A0A317Q920</accession>
<dbReference type="PRINTS" id="PR00608">
    <property type="entry name" value="CYTCHROMECII"/>
</dbReference>
<keyword evidence="1" id="KW-0813">Transport</keyword>
<proteinExistence type="predicted"/>
<organism evidence="9 10">
    <name type="scientific">Pseudidiomarina maritima</name>
    <dbReference type="NCBI Taxonomy" id="519453"/>
    <lineage>
        <taxon>Bacteria</taxon>
        <taxon>Pseudomonadati</taxon>
        <taxon>Pseudomonadota</taxon>
        <taxon>Gammaproteobacteria</taxon>
        <taxon>Alteromonadales</taxon>
        <taxon>Idiomarinaceae</taxon>
        <taxon>Pseudidiomarina</taxon>
    </lineage>
</organism>
<dbReference type="PIRSF" id="PIRSF000027">
    <property type="entry name" value="Cytc_c_prime"/>
    <property type="match status" value="1"/>
</dbReference>
<feature type="binding site" description="axial binding residue" evidence="6">
    <location>
        <position position="153"/>
    </location>
    <ligand>
        <name>heme c</name>
        <dbReference type="ChEBI" id="CHEBI:61717"/>
    </ligand>
    <ligandPart>
        <name>Fe</name>
        <dbReference type="ChEBI" id="CHEBI:18248"/>
    </ligandPart>
</feature>
<protein>
    <submittedName>
        <fullName evidence="9">Cytochrome c556</fullName>
    </submittedName>
</protein>
<feature type="chain" id="PRO_5016349171" evidence="8">
    <location>
        <begin position="28"/>
        <end position="158"/>
    </location>
</feature>
<dbReference type="GO" id="GO:0020037">
    <property type="term" value="F:heme binding"/>
    <property type="evidence" value="ECO:0007669"/>
    <property type="project" value="InterPro"/>
</dbReference>
<evidence type="ECO:0000256" key="1">
    <source>
        <dbReference type="ARBA" id="ARBA00022448"/>
    </source>
</evidence>
<gene>
    <name evidence="9" type="ORF">DET45_11069</name>
</gene>
<dbReference type="PROSITE" id="PS51009">
    <property type="entry name" value="CYTCII"/>
    <property type="match status" value="1"/>
</dbReference>
<evidence type="ECO:0000256" key="8">
    <source>
        <dbReference type="SAM" id="SignalP"/>
    </source>
</evidence>
<dbReference type="RefSeq" id="WP_110076219.1">
    <property type="nucleotide sequence ID" value="NZ_QGTT01000010.1"/>
</dbReference>
<dbReference type="Gene3D" id="1.20.120.10">
    <property type="entry name" value="Cytochrome c/b562"/>
    <property type="match status" value="1"/>
</dbReference>
<dbReference type="AlphaFoldDB" id="A0A317Q920"/>
<evidence type="ECO:0000256" key="2">
    <source>
        <dbReference type="ARBA" id="ARBA00022617"/>
    </source>
</evidence>
<dbReference type="InterPro" id="IPR002321">
    <property type="entry name" value="Cyt_c_II"/>
</dbReference>
<dbReference type="OrthoDB" id="5520910at2"/>
<comment type="PTM">
    <text evidence="7">Binds 1 heme group per subunit.</text>
</comment>
<comment type="caution">
    <text evidence="9">The sequence shown here is derived from an EMBL/GenBank/DDBJ whole genome shotgun (WGS) entry which is preliminary data.</text>
</comment>
<keyword evidence="3 6" id="KW-0479">Metal-binding</keyword>
<dbReference type="GO" id="GO:0009055">
    <property type="term" value="F:electron transfer activity"/>
    <property type="evidence" value="ECO:0007669"/>
    <property type="project" value="InterPro"/>
</dbReference>
<evidence type="ECO:0000256" key="4">
    <source>
        <dbReference type="ARBA" id="ARBA00022982"/>
    </source>
</evidence>
<dbReference type="SUPFAM" id="SSF47175">
    <property type="entry name" value="Cytochromes"/>
    <property type="match status" value="1"/>
</dbReference>
<evidence type="ECO:0000256" key="6">
    <source>
        <dbReference type="PIRSR" id="PIRSR000027-1"/>
    </source>
</evidence>
<keyword evidence="4" id="KW-0249">Electron transport</keyword>